<dbReference type="PANTHER" id="PTHR23152">
    <property type="entry name" value="2-OXOGLUTARATE DEHYDROGENASE"/>
    <property type="match status" value="1"/>
</dbReference>
<dbReference type="Gene3D" id="3.40.50.970">
    <property type="match status" value="1"/>
</dbReference>
<evidence type="ECO:0000256" key="9">
    <source>
        <dbReference type="SAM" id="MobiDB-lite"/>
    </source>
</evidence>
<evidence type="ECO:0000256" key="7">
    <source>
        <dbReference type="ARBA" id="ARBA00040267"/>
    </source>
</evidence>
<dbReference type="InterPro" id="IPR011603">
    <property type="entry name" value="2oxoglutarate_DH_E1"/>
</dbReference>
<feature type="region of interest" description="Disordered" evidence="9">
    <location>
        <begin position="69"/>
        <end position="96"/>
    </location>
</feature>
<gene>
    <name evidence="12" type="ORF">GBAR_LOCUS10662</name>
</gene>
<dbReference type="Proteomes" id="UP001174909">
    <property type="component" value="Unassembled WGS sequence"/>
</dbReference>
<dbReference type="PANTHER" id="PTHR23152:SF4">
    <property type="entry name" value="2-OXOADIPATE DEHYDROGENASE COMPLEX COMPONENT E1"/>
    <property type="match status" value="1"/>
</dbReference>
<dbReference type="SUPFAM" id="SSF52518">
    <property type="entry name" value="Thiamin diphosphate-binding fold (THDP-binding)"/>
    <property type="match status" value="1"/>
</dbReference>
<comment type="similarity">
    <text evidence="2">Belongs to the alpha-ketoglutarate dehydrogenase family.</text>
</comment>
<feature type="domain" description="Dehydrogenase E1 component" evidence="10">
    <location>
        <begin position="225"/>
        <end position="436"/>
    </location>
</feature>
<dbReference type="GO" id="GO:0045252">
    <property type="term" value="C:oxoglutarate dehydrogenase complex"/>
    <property type="evidence" value="ECO:0007669"/>
    <property type="project" value="TreeGrafter"/>
</dbReference>
<dbReference type="GO" id="GO:0006099">
    <property type="term" value="P:tricarboxylic acid cycle"/>
    <property type="evidence" value="ECO:0007669"/>
    <property type="project" value="TreeGrafter"/>
</dbReference>
<evidence type="ECO:0000313" key="12">
    <source>
        <dbReference type="EMBL" id="CAI8017571.1"/>
    </source>
</evidence>
<keyword evidence="4" id="KW-0560">Oxidoreductase</keyword>
<organism evidence="12 13">
    <name type="scientific">Geodia barretti</name>
    <name type="common">Barrett's horny sponge</name>
    <dbReference type="NCBI Taxonomy" id="519541"/>
    <lineage>
        <taxon>Eukaryota</taxon>
        <taxon>Metazoa</taxon>
        <taxon>Porifera</taxon>
        <taxon>Demospongiae</taxon>
        <taxon>Heteroscleromorpha</taxon>
        <taxon>Tetractinellida</taxon>
        <taxon>Astrophorina</taxon>
        <taxon>Geodiidae</taxon>
        <taxon>Geodia</taxon>
    </lineage>
</organism>
<reference evidence="12" key="1">
    <citation type="submission" date="2023-03" db="EMBL/GenBank/DDBJ databases">
        <authorList>
            <person name="Steffen K."/>
            <person name="Cardenas P."/>
        </authorList>
    </citation>
    <scope>NUCLEOTIDE SEQUENCE</scope>
</reference>
<evidence type="ECO:0000256" key="6">
    <source>
        <dbReference type="ARBA" id="ARBA00037426"/>
    </source>
</evidence>
<evidence type="ECO:0000256" key="4">
    <source>
        <dbReference type="ARBA" id="ARBA00023002"/>
    </source>
</evidence>
<dbReference type="FunFam" id="1.10.287.1150:FF:000001">
    <property type="entry name" value="2-oxoglutarate dehydrogenase, mitochondrial isoform X1"/>
    <property type="match status" value="1"/>
</dbReference>
<dbReference type="GO" id="GO:0005739">
    <property type="term" value="C:mitochondrion"/>
    <property type="evidence" value="ECO:0007669"/>
    <property type="project" value="TreeGrafter"/>
</dbReference>
<comment type="caution">
    <text evidence="12">The sequence shown here is derived from an EMBL/GenBank/DDBJ whole genome shotgun (WGS) entry which is preliminary data.</text>
</comment>
<name>A0AA35RWK6_GEOBA</name>
<dbReference type="Pfam" id="PF00676">
    <property type="entry name" value="E1_dh"/>
    <property type="match status" value="1"/>
</dbReference>
<dbReference type="GO" id="GO:0030976">
    <property type="term" value="F:thiamine pyrophosphate binding"/>
    <property type="evidence" value="ECO:0007669"/>
    <property type="project" value="InterPro"/>
</dbReference>
<evidence type="ECO:0000256" key="2">
    <source>
        <dbReference type="ARBA" id="ARBA00006936"/>
    </source>
</evidence>
<dbReference type="GO" id="GO:0004591">
    <property type="term" value="F:oxoglutarate dehydrogenase (succinyl-transferring) activity"/>
    <property type="evidence" value="ECO:0007669"/>
    <property type="project" value="TreeGrafter"/>
</dbReference>
<evidence type="ECO:0000256" key="3">
    <source>
        <dbReference type="ARBA" id="ARBA00022946"/>
    </source>
</evidence>
<sequence>MYRVWLRPRLWAGLASTRPASSGAAEPFLSGSSGAYVEQMYEAWTQNPSSVHKSWDAFFRNASAGAVPGQAYSPPPPLTHSPSSPSPRVTEGSTHQSMTNITEHLNVQALIRAYQIRGHNIANLDPLGINDADLDDSMPPELIANEGLDMDKEFTLPKTTMIGGGEKALPLREIISRLRTIYCGSVGVEFMFINDRQKCDWIRQRFEPPGVFQMTDEEKKILLARLIRSTRFEEYLAAKWPSEKRFGLEGCEVMIPAMKEIIDHSTVRGVESYVIGMPHRGRLNVLANVARTPLERIFHEFNPMLDPQDEGMGDVKYHLGTTNTVLNHFSEREITVSLVANPSHLEAVDPVVQGKTRATQFRRNDESGKTCMSILLHGDAAFAGQGVVYETFHLSDLPDYTTHGTVHMVVNNQIGFTTDPRVARSSPYCTDVAKVTCCNISNVYPFNPIPMLRALQSQSCTSSRTLRMHMGTRVLMTTVRFTTKDDALQ</sequence>
<comment type="function">
    <text evidence="6">The 2-oxoglutarate dehydrogenase complex catalyzes the overall conversion of 2-oxoglutarate to succinyl-CoA and CO(2). It contains multiple copies of three enzymatic components: 2-oxoglutarate dehydrogenase (E1), dihydrolipoamide succinyltransferase (E2) and lipoamide dehydrogenase (E3).</text>
</comment>
<proteinExistence type="inferred from homology"/>
<accession>A0AA35RWK6</accession>
<evidence type="ECO:0000256" key="5">
    <source>
        <dbReference type="ARBA" id="ARBA00023052"/>
    </source>
</evidence>
<dbReference type="EMBL" id="CASHTH010001645">
    <property type="protein sequence ID" value="CAI8017571.1"/>
    <property type="molecule type" value="Genomic_DNA"/>
</dbReference>
<evidence type="ECO:0000259" key="10">
    <source>
        <dbReference type="Pfam" id="PF00676"/>
    </source>
</evidence>
<protein>
    <recommendedName>
        <fullName evidence="7">2-oxoglutarate dehydrogenase, mitochondrial</fullName>
    </recommendedName>
    <alternativeName>
        <fullName evidence="8">2-oxoglutarate dehydrogenase complex component E1</fullName>
    </alternativeName>
</protein>
<evidence type="ECO:0000259" key="11">
    <source>
        <dbReference type="Pfam" id="PF16078"/>
    </source>
</evidence>
<keyword evidence="5" id="KW-0786">Thiamine pyrophosphate</keyword>
<dbReference type="InterPro" id="IPR032106">
    <property type="entry name" value="2-oxogl_dehyd_N"/>
</dbReference>
<dbReference type="InterPro" id="IPR001017">
    <property type="entry name" value="DH_E1"/>
</dbReference>
<dbReference type="InterPro" id="IPR029061">
    <property type="entry name" value="THDP-binding"/>
</dbReference>
<evidence type="ECO:0000256" key="8">
    <source>
        <dbReference type="ARBA" id="ARBA00042984"/>
    </source>
</evidence>
<evidence type="ECO:0000313" key="13">
    <source>
        <dbReference type="Proteomes" id="UP001174909"/>
    </source>
</evidence>
<keyword evidence="3" id="KW-0809">Transit peptide</keyword>
<dbReference type="Pfam" id="PF16078">
    <property type="entry name" value="2-oxogl_dehyd_N"/>
    <property type="match status" value="1"/>
</dbReference>
<dbReference type="Gene3D" id="1.10.287.1150">
    <property type="entry name" value="TPP helical domain"/>
    <property type="match status" value="1"/>
</dbReference>
<dbReference type="AlphaFoldDB" id="A0AA35RWK6"/>
<evidence type="ECO:0000256" key="1">
    <source>
        <dbReference type="ARBA" id="ARBA00001964"/>
    </source>
</evidence>
<keyword evidence="13" id="KW-1185">Reference proteome</keyword>
<feature type="domain" description="2-oxoglutarate dehydrogenase E1 component N-terminal" evidence="11">
    <location>
        <begin position="27"/>
        <end position="65"/>
    </location>
</feature>
<comment type="cofactor">
    <cofactor evidence="1">
        <name>thiamine diphosphate</name>
        <dbReference type="ChEBI" id="CHEBI:58937"/>
    </cofactor>
</comment>